<dbReference type="PANTHER" id="PTHR33602">
    <property type="entry name" value="REGULATORY PROTEIN RECX FAMILY PROTEIN"/>
    <property type="match status" value="1"/>
</dbReference>
<dbReference type="HAMAP" id="MF_01114">
    <property type="entry name" value="RecX"/>
    <property type="match status" value="1"/>
</dbReference>
<gene>
    <name evidence="5" type="primary">recX</name>
    <name evidence="8" type="ORF">LX73_1971</name>
</gene>
<feature type="domain" description="RecX first three-helical" evidence="7">
    <location>
        <begin position="72"/>
        <end position="110"/>
    </location>
</feature>
<dbReference type="AlphaFoldDB" id="A0A5D3YHD8"/>
<dbReference type="InterPro" id="IPR053926">
    <property type="entry name" value="RecX_HTH_1st"/>
</dbReference>
<dbReference type="Proteomes" id="UP000324595">
    <property type="component" value="Unassembled WGS sequence"/>
</dbReference>
<sequence length="222" mass="26091">MDEISNHNLPGVISAVSVQKNDKERYSIFVDDEFLIGIAEHTLLKFNLAKGDTITPSLFRKLQRQEGRSVVKSYMMKLLGRRDHARKELFTKAIRKDYEKDVIEDVLNELQQKGYLNEAKFADKFASDKSRLNKWGPQKIKSHLFKKGIPNKIAEQSIQKTFEDVDLKQRFLDLVLKRKRRFLREEDVYKRKKKVVDHLARKGYRPGNIFDHIDELMEAIAQ</sequence>
<protein>
    <recommendedName>
        <fullName evidence="3 5">Regulatory protein RecX</fullName>
    </recommendedName>
</protein>
<dbReference type="PANTHER" id="PTHR33602:SF1">
    <property type="entry name" value="REGULATORY PROTEIN RECX FAMILY PROTEIN"/>
    <property type="match status" value="1"/>
</dbReference>
<feature type="domain" description="RecX second three-helical" evidence="6">
    <location>
        <begin position="117"/>
        <end position="156"/>
    </location>
</feature>
<accession>A0A5D3YHD8</accession>
<evidence type="ECO:0000256" key="1">
    <source>
        <dbReference type="ARBA" id="ARBA00004496"/>
    </source>
</evidence>
<dbReference type="RefSeq" id="WP_148899303.1">
    <property type="nucleotide sequence ID" value="NZ_VNHY01000003.1"/>
</dbReference>
<comment type="similarity">
    <text evidence="2 5">Belongs to the RecX family.</text>
</comment>
<dbReference type="EMBL" id="VNHY01000003">
    <property type="protein sequence ID" value="TYP92609.1"/>
    <property type="molecule type" value="Genomic_DNA"/>
</dbReference>
<dbReference type="Gene3D" id="1.10.10.10">
    <property type="entry name" value="Winged helix-like DNA-binding domain superfamily/Winged helix DNA-binding domain"/>
    <property type="match status" value="2"/>
</dbReference>
<keyword evidence="4 5" id="KW-0963">Cytoplasm</keyword>
<evidence type="ECO:0000259" key="7">
    <source>
        <dbReference type="Pfam" id="PF21982"/>
    </source>
</evidence>
<comment type="function">
    <text evidence="5">Modulates RecA activity.</text>
</comment>
<name>A0A5D3YHD8_9BACT</name>
<proteinExistence type="inferred from homology"/>
<dbReference type="InterPro" id="IPR003783">
    <property type="entry name" value="Regulatory_RecX"/>
</dbReference>
<evidence type="ECO:0000256" key="3">
    <source>
        <dbReference type="ARBA" id="ARBA00018111"/>
    </source>
</evidence>
<dbReference type="InterPro" id="IPR053924">
    <property type="entry name" value="RecX_HTH_2nd"/>
</dbReference>
<evidence type="ECO:0000256" key="4">
    <source>
        <dbReference type="ARBA" id="ARBA00022490"/>
    </source>
</evidence>
<dbReference type="GO" id="GO:0006282">
    <property type="term" value="P:regulation of DNA repair"/>
    <property type="evidence" value="ECO:0007669"/>
    <property type="project" value="UniProtKB-UniRule"/>
</dbReference>
<evidence type="ECO:0000259" key="6">
    <source>
        <dbReference type="Pfam" id="PF02631"/>
    </source>
</evidence>
<comment type="caution">
    <text evidence="8">The sequence shown here is derived from an EMBL/GenBank/DDBJ whole genome shotgun (WGS) entry which is preliminary data.</text>
</comment>
<reference evidence="8 9" key="1">
    <citation type="submission" date="2019-07" db="EMBL/GenBank/DDBJ databases">
        <title>Genomic Encyclopedia of Archaeal and Bacterial Type Strains, Phase II (KMG-II): from individual species to whole genera.</title>
        <authorList>
            <person name="Goeker M."/>
        </authorList>
    </citation>
    <scope>NUCLEOTIDE SEQUENCE [LARGE SCALE GENOMIC DNA]</scope>
    <source>
        <strain evidence="8 9">DSM 21935</strain>
    </source>
</reference>
<evidence type="ECO:0000256" key="2">
    <source>
        <dbReference type="ARBA" id="ARBA00009695"/>
    </source>
</evidence>
<comment type="subcellular location">
    <subcellularLocation>
        <location evidence="1 5">Cytoplasm</location>
    </subcellularLocation>
</comment>
<dbReference type="Pfam" id="PF02631">
    <property type="entry name" value="RecX_HTH2"/>
    <property type="match status" value="1"/>
</dbReference>
<dbReference type="OrthoDB" id="1523826at2"/>
<keyword evidence="9" id="KW-1185">Reference proteome</keyword>
<dbReference type="GO" id="GO:0005737">
    <property type="term" value="C:cytoplasm"/>
    <property type="evidence" value="ECO:0007669"/>
    <property type="project" value="UniProtKB-SubCell"/>
</dbReference>
<organism evidence="8 9">
    <name type="scientific">Fodinibius salinus</name>
    <dbReference type="NCBI Taxonomy" id="860790"/>
    <lineage>
        <taxon>Bacteria</taxon>
        <taxon>Pseudomonadati</taxon>
        <taxon>Balneolota</taxon>
        <taxon>Balneolia</taxon>
        <taxon>Balneolales</taxon>
        <taxon>Balneolaceae</taxon>
        <taxon>Fodinibius</taxon>
    </lineage>
</organism>
<dbReference type="Pfam" id="PF21982">
    <property type="entry name" value="RecX_HTH1"/>
    <property type="match status" value="1"/>
</dbReference>
<evidence type="ECO:0000313" key="9">
    <source>
        <dbReference type="Proteomes" id="UP000324595"/>
    </source>
</evidence>
<evidence type="ECO:0000313" key="8">
    <source>
        <dbReference type="EMBL" id="TYP92609.1"/>
    </source>
</evidence>
<dbReference type="InterPro" id="IPR036388">
    <property type="entry name" value="WH-like_DNA-bd_sf"/>
</dbReference>
<evidence type="ECO:0000256" key="5">
    <source>
        <dbReference type="HAMAP-Rule" id="MF_01114"/>
    </source>
</evidence>